<proteinExistence type="predicted"/>
<reference evidence="3" key="1">
    <citation type="submission" date="2021-01" db="EMBL/GenBank/DDBJ databases">
        <authorList>
            <person name="Corre E."/>
            <person name="Pelletier E."/>
            <person name="Niang G."/>
            <person name="Scheremetjew M."/>
            <person name="Finn R."/>
            <person name="Kale V."/>
            <person name="Holt S."/>
            <person name="Cochrane G."/>
            <person name="Meng A."/>
            <person name="Brown T."/>
            <person name="Cohen L."/>
        </authorList>
    </citation>
    <scope>NUCLEOTIDE SEQUENCE</scope>
    <source>
        <strain evidence="3">CCCM811</strain>
    </source>
</reference>
<dbReference type="EMBL" id="HBIV01042713">
    <property type="protein sequence ID" value="CAE0678241.1"/>
    <property type="molecule type" value="Transcribed_RNA"/>
</dbReference>
<dbReference type="Pfam" id="PF03567">
    <property type="entry name" value="Sulfotransfer_2"/>
    <property type="match status" value="1"/>
</dbReference>
<evidence type="ECO:0000256" key="1">
    <source>
        <dbReference type="SAM" id="MobiDB-lite"/>
    </source>
</evidence>
<protein>
    <recommendedName>
        <fullName evidence="4">Sulfotransferase domain-containing protein</fullName>
    </recommendedName>
</protein>
<keyword evidence="2" id="KW-0812">Transmembrane</keyword>
<accession>A0A7S4DXW5</accession>
<sequence>MVMQESVMSKVGIAFIGMMLYVLMFADCACKSVIKEVYLFNECAEDIGKLQDWQPRRLTAREEHWIQRARGKIKESCSPQYVIGIQRAVRDGFAVCQKGRNAGDDIYDLHCFGTCGKNVSRKFHPYTFTHPEGHTYLDPTRQYAYYPLPKVASSLLRGEFVRVSEVNLAEYLDTVHKSDMNPLERENMVNSTVSIRNREDPWSDCSSPDSYVTHWDHIPCGILTYTLVRDPLQRFASGFREMCGYKNSTLREWGSKVLQDVLGGLPDCVSDGSGRADEALERAVMSMACGDWNEHLVPQSTILRPALGSSSDPSDGDSTPGAVGVQRNEAQPQGVRGRHRYESPPTITSHKHLLPFFPVSKRPTCGEPLKYVVPVGDMADFSKVLQKSVGRVLVPIERKTNVRNGWPQPRDLESTLSKGAKDLWCLMHLEDYIRFGRSFCPPTWCEQFRSVGMPEGYFKKRFGKSCKTSSPTDSIFSWYGLEE</sequence>
<feature type="region of interest" description="Disordered" evidence="1">
    <location>
        <begin position="304"/>
        <end position="347"/>
    </location>
</feature>
<evidence type="ECO:0008006" key="4">
    <source>
        <dbReference type="Google" id="ProtNLM"/>
    </source>
</evidence>
<organism evidence="3">
    <name type="scientific">Lotharella globosa</name>
    <dbReference type="NCBI Taxonomy" id="91324"/>
    <lineage>
        <taxon>Eukaryota</taxon>
        <taxon>Sar</taxon>
        <taxon>Rhizaria</taxon>
        <taxon>Cercozoa</taxon>
        <taxon>Chlorarachniophyceae</taxon>
        <taxon>Lotharella</taxon>
    </lineage>
</organism>
<name>A0A7S4DXW5_9EUKA</name>
<dbReference type="GO" id="GO:0016020">
    <property type="term" value="C:membrane"/>
    <property type="evidence" value="ECO:0007669"/>
    <property type="project" value="InterPro"/>
</dbReference>
<dbReference type="AlphaFoldDB" id="A0A7S4DXW5"/>
<evidence type="ECO:0000313" key="3">
    <source>
        <dbReference type="EMBL" id="CAE0678241.1"/>
    </source>
</evidence>
<gene>
    <name evidence="3" type="ORF">LGLO00237_LOCUS30023</name>
</gene>
<feature type="transmembrane region" description="Helical" evidence="2">
    <location>
        <begin position="7"/>
        <end position="26"/>
    </location>
</feature>
<feature type="compositionally biased region" description="Low complexity" evidence="1">
    <location>
        <begin position="308"/>
        <end position="321"/>
    </location>
</feature>
<keyword evidence="2" id="KW-0472">Membrane</keyword>
<evidence type="ECO:0000256" key="2">
    <source>
        <dbReference type="SAM" id="Phobius"/>
    </source>
</evidence>
<dbReference type="GO" id="GO:0008146">
    <property type="term" value="F:sulfotransferase activity"/>
    <property type="evidence" value="ECO:0007669"/>
    <property type="project" value="InterPro"/>
</dbReference>
<keyword evidence="2" id="KW-1133">Transmembrane helix</keyword>
<dbReference type="InterPro" id="IPR005331">
    <property type="entry name" value="Sulfotransferase"/>
</dbReference>